<dbReference type="Gramene" id="TVT97420">
    <property type="protein sequence ID" value="TVT97420"/>
    <property type="gene ID" value="EJB05_57336"/>
</dbReference>
<comment type="caution">
    <text evidence="2">The sequence shown here is derived from an EMBL/GenBank/DDBJ whole genome shotgun (WGS) entry which is preliminary data.</text>
</comment>
<proteinExistence type="predicted"/>
<dbReference type="SUPFAM" id="SSF52540">
    <property type="entry name" value="P-loop containing nucleoside triphosphate hydrolases"/>
    <property type="match status" value="1"/>
</dbReference>
<accession>A0A5J9SDR5</accession>
<evidence type="ECO:0000313" key="2">
    <source>
        <dbReference type="EMBL" id="TVT97420.1"/>
    </source>
</evidence>
<feature type="compositionally biased region" description="Polar residues" evidence="1">
    <location>
        <begin position="117"/>
        <end position="133"/>
    </location>
</feature>
<dbReference type="AlphaFoldDB" id="A0A5J9SDR5"/>
<reference evidence="2 3" key="1">
    <citation type="journal article" date="2019" name="Sci. Rep.">
        <title>A high-quality genome of Eragrostis curvula grass provides insights into Poaceae evolution and supports new strategies to enhance forage quality.</title>
        <authorList>
            <person name="Carballo J."/>
            <person name="Santos B.A.C.M."/>
            <person name="Zappacosta D."/>
            <person name="Garbus I."/>
            <person name="Selva J.P."/>
            <person name="Gallo C.A."/>
            <person name="Diaz A."/>
            <person name="Albertini E."/>
            <person name="Caccamo M."/>
            <person name="Echenique V."/>
        </authorList>
    </citation>
    <scope>NUCLEOTIDE SEQUENCE [LARGE SCALE GENOMIC DNA]</scope>
    <source>
        <strain evidence="3">cv. Victoria</strain>
        <tissue evidence="2">Leaf</tissue>
    </source>
</reference>
<gene>
    <name evidence="2" type="ORF">EJB05_57336</name>
</gene>
<name>A0A5J9SDR5_9POAL</name>
<dbReference type="Pfam" id="PF08477">
    <property type="entry name" value="Roc"/>
    <property type="match status" value="1"/>
</dbReference>
<evidence type="ECO:0000313" key="3">
    <source>
        <dbReference type="Proteomes" id="UP000324897"/>
    </source>
</evidence>
<feature type="region of interest" description="Disordered" evidence="1">
    <location>
        <begin position="107"/>
        <end position="139"/>
    </location>
</feature>
<sequence>ERERGGNKEERTQAVALVLCPPVTRSNVSVPGARRLQELGQLLGAREGEAESKGRGDGMAQGGDEYDYLFKVVPIGQWRSQASYATAIGDPGVGKSNLLSRITRNRFTHHSRPTIGVTASTSPRAPSRSQIFTPPSMDW</sequence>
<dbReference type="InterPro" id="IPR027417">
    <property type="entry name" value="P-loop_NTPase"/>
</dbReference>
<evidence type="ECO:0000256" key="1">
    <source>
        <dbReference type="SAM" id="MobiDB-lite"/>
    </source>
</evidence>
<feature type="non-terminal residue" evidence="2">
    <location>
        <position position="1"/>
    </location>
</feature>
<protein>
    <submittedName>
        <fullName evidence="2">Uncharacterized protein</fullName>
    </submittedName>
</protein>
<dbReference type="Proteomes" id="UP000324897">
    <property type="component" value="Unassembled WGS sequence"/>
</dbReference>
<dbReference type="Gene3D" id="3.40.50.300">
    <property type="entry name" value="P-loop containing nucleotide triphosphate hydrolases"/>
    <property type="match status" value="1"/>
</dbReference>
<dbReference type="EMBL" id="RWGY01001007">
    <property type="protein sequence ID" value="TVT97420.1"/>
    <property type="molecule type" value="Genomic_DNA"/>
</dbReference>
<organism evidence="2 3">
    <name type="scientific">Eragrostis curvula</name>
    <name type="common">weeping love grass</name>
    <dbReference type="NCBI Taxonomy" id="38414"/>
    <lineage>
        <taxon>Eukaryota</taxon>
        <taxon>Viridiplantae</taxon>
        <taxon>Streptophyta</taxon>
        <taxon>Embryophyta</taxon>
        <taxon>Tracheophyta</taxon>
        <taxon>Spermatophyta</taxon>
        <taxon>Magnoliopsida</taxon>
        <taxon>Liliopsida</taxon>
        <taxon>Poales</taxon>
        <taxon>Poaceae</taxon>
        <taxon>PACMAD clade</taxon>
        <taxon>Chloridoideae</taxon>
        <taxon>Eragrostideae</taxon>
        <taxon>Eragrostidinae</taxon>
        <taxon>Eragrostis</taxon>
    </lineage>
</organism>
<keyword evidence="3" id="KW-1185">Reference proteome</keyword>